<accession>A0A9D2NDD8</accession>
<sequence length="56" mass="5957">MAGIRRGAFGPALEDGIEHALSPVGKVILQTGVDMIDVGRGFLVNYIFGKDVLEGR</sequence>
<comment type="caution">
    <text evidence="1">The sequence shown here is derived from an EMBL/GenBank/DDBJ whole genome shotgun (WGS) entry which is preliminary data.</text>
</comment>
<evidence type="ECO:0000313" key="2">
    <source>
        <dbReference type="Proteomes" id="UP000823891"/>
    </source>
</evidence>
<reference evidence="1" key="2">
    <citation type="submission" date="2021-04" db="EMBL/GenBank/DDBJ databases">
        <authorList>
            <person name="Gilroy R."/>
        </authorList>
    </citation>
    <scope>NUCLEOTIDE SEQUENCE</scope>
    <source>
        <strain evidence="1">USAMLcec2-132</strain>
    </source>
</reference>
<protein>
    <submittedName>
        <fullName evidence="1">Uncharacterized protein</fullName>
    </submittedName>
</protein>
<organism evidence="1 2">
    <name type="scientific">Candidatus Eisenbergiella merdavium</name>
    <dbReference type="NCBI Taxonomy" id="2838551"/>
    <lineage>
        <taxon>Bacteria</taxon>
        <taxon>Bacillati</taxon>
        <taxon>Bacillota</taxon>
        <taxon>Clostridia</taxon>
        <taxon>Lachnospirales</taxon>
        <taxon>Lachnospiraceae</taxon>
        <taxon>Eisenbergiella</taxon>
    </lineage>
</organism>
<reference evidence="1" key="1">
    <citation type="journal article" date="2021" name="PeerJ">
        <title>Extensive microbial diversity within the chicken gut microbiome revealed by metagenomics and culture.</title>
        <authorList>
            <person name="Gilroy R."/>
            <person name="Ravi A."/>
            <person name="Getino M."/>
            <person name="Pursley I."/>
            <person name="Horton D.L."/>
            <person name="Alikhan N.F."/>
            <person name="Baker D."/>
            <person name="Gharbi K."/>
            <person name="Hall N."/>
            <person name="Watson M."/>
            <person name="Adriaenssens E.M."/>
            <person name="Foster-Nyarko E."/>
            <person name="Jarju S."/>
            <person name="Secka A."/>
            <person name="Antonio M."/>
            <person name="Oren A."/>
            <person name="Chaudhuri R.R."/>
            <person name="La Ragione R."/>
            <person name="Hildebrand F."/>
            <person name="Pallen M.J."/>
        </authorList>
    </citation>
    <scope>NUCLEOTIDE SEQUENCE</scope>
    <source>
        <strain evidence="1">USAMLcec2-132</strain>
    </source>
</reference>
<proteinExistence type="predicted"/>
<dbReference type="Proteomes" id="UP000823891">
    <property type="component" value="Unassembled WGS sequence"/>
</dbReference>
<dbReference type="AlphaFoldDB" id="A0A9D2NDD8"/>
<dbReference type="EMBL" id="DWWS01000007">
    <property type="protein sequence ID" value="HJC22332.1"/>
    <property type="molecule type" value="Genomic_DNA"/>
</dbReference>
<evidence type="ECO:0000313" key="1">
    <source>
        <dbReference type="EMBL" id="HJC22332.1"/>
    </source>
</evidence>
<gene>
    <name evidence="1" type="ORF">H9761_01335</name>
</gene>
<name>A0A9D2NDD8_9FIRM</name>